<dbReference type="Gene3D" id="3.40.1620.10">
    <property type="entry name" value="YefM-like domain"/>
    <property type="match status" value="1"/>
</dbReference>
<dbReference type="NCBIfam" id="TIGR01552">
    <property type="entry name" value="phd_fam"/>
    <property type="match status" value="1"/>
</dbReference>
<dbReference type="Proteomes" id="UP000016761">
    <property type="component" value="Unassembled WGS sequence"/>
</dbReference>
<gene>
    <name evidence="3" type="ORF">M917_2780</name>
</gene>
<dbReference type="Pfam" id="PF02604">
    <property type="entry name" value="PhdYeFM_antitox"/>
    <property type="match status" value="1"/>
</dbReference>
<evidence type="ECO:0000256" key="1">
    <source>
        <dbReference type="ARBA" id="ARBA00009981"/>
    </source>
</evidence>
<dbReference type="PATRIC" id="fig|1354303.4.peg.2738"/>
<evidence type="ECO:0000256" key="2">
    <source>
        <dbReference type="RuleBase" id="RU362080"/>
    </source>
</evidence>
<sequence>MKIISFSEANRDFQAVLDTVNDGNDIVFINRQNDNDMVVMSLVQ</sequence>
<name>U4T1K8_9GAMM</name>
<dbReference type="RefSeq" id="WP_021815391.1">
    <property type="nucleotide sequence ID" value="NZ_AUSW01000035.1"/>
</dbReference>
<accession>U4T1K8</accession>
<protein>
    <recommendedName>
        <fullName evidence="2">Antitoxin</fullName>
    </recommendedName>
</protein>
<dbReference type="AlphaFoldDB" id="U4T1K8"/>
<dbReference type="InterPro" id="IPR036165">
    <property type="entry name" value="YefM-like_sf"/>
</dbReference>
<organism evidence="3 4">
    <name type="scientific">Psychrobacter aquaticus CMS 56</name>
    <dbReference type="NCBI Taxonomy" id="1354303"/>
    <lineage>
        <taxon>Bacteria</taxon>
        <taxon>Pseudomonadati</taxon>
        <taxon>Pseudomonadota</taxon>
        <taxon>Gammaproteobacteria</taxon>
        <taxon>Moraxellales</taxon>
        <taxon>Moraxellaceae</taxon>
        <taxon>Psychrobacter</taxon>
    </lineage>
</organism>
<evidence type="ECO:0000313" key="3">
    <source>
        <dbReference type="EMBL" id="ERL54632.1"/>
    </source>
</evidence>
<proteinExistence type="inferred from homology"/>
<evidence type="ECO:0000313" key="4">
    <source>
        <dbReference type="Proteomes" id="UP000016761"/>
    </source>
</evidence>
<comment type="similarity">
    <text evidence="1 2">Belongs to the phD/YefM antitoxin family.</text>
</comment>
<dbReference type="InterPro" id="IPR006442">
    <property type="entry name" value="Antitoxin_Phd/YefM"/>
</dbReference>
<reference evidence="3 4" key="1">
    <citation type="journal article" date="2013" name="Genome Announc.">
        <title>Draft Genome Sequence of Psychrobacter aquaticus Strain CMS 56T, Isolated from a Cyanobacterial Mat Sample Collected from Water Bodies in the McMurdo Dry Valley Region of Antarctica.</title>
        <authorList>
            <person name="Reddy G.S."/>
            <person name="Ara S."/>
            <person name="Singh A."/>
            <person name="Kumar Pinnaka A."/>
            <person name="Shivaji S."/>
        </authorList>
    </citation>
    <scope>NUCLEOTIDE SEQUENCE [LARGE SCALE GENOMIC DNA]</scope>
    <source>
        <strain evidence="3 4">CMS 56</strain>
    </source>
</reference>
<dbReference type="EMBL" id="AUSW01000035">
    <property type="protein sequence ID" value="ERL54632.1"/>
    <property type="molecule type" value="Genomic_DNA"/>
</dbReference>
<comment type="caution">
    <text evidence="3">The sequence shown here is derived from an EMBL/GenBank/DDBJ whole genome shotgun (WGS) entry which is preliminary data.</text>
</comment>
<keyword evidence="4" id="KW-1185">Reference proteome</keyword>
<dbReference type="SUPFAM" id="SSF143120">
    <property type="entry name" value="YefM-like"/>
    <property type="match status" value="1"/>
</dbReference>
<comment type="function">
    <text evidence="2">Antitoxin component of a type II toxin-antitoxin (TA) system.</text>
</comment>